<dbReference type="STRING" id="1321606.SAMD00020551_4084"/>
<gene>
    <name evidence="1" type="ORF">SAMD00020551_4084</name>
</gene>
<name>A0A0A8X7P6_MESS1</name>
<evidence type="ECO:0000313" key="1">
    <source>
        <dbReference type="EMBL" id="GAM15913.1"/>
    </source>
</evidence>
<sequence length="48" mass="5686">MLFLWRIGDQKIKLLEKEITNKVYWSTYQSSLQQPSSLIQVHSPKPKP</sequence>
<keyword evidence="2" id="KW-1185">Reference proteome</keyword>
<reference evidence="1 2" key="1">
    <citation type="submission" date="2013-06" db="EMBL/GenBank/DDBJ databases">
        <title>Whole genome shotgun sequence of Bacillus selenatarsenatis SF-1.</title>
        <authorList>
            <person name="Kuroda M."/>
            <person name="Sei K."/>
            <person name="Yamashita M."/>
            <person name="Ike M."/>
        </authorList>
    </citation>
    <scope>NUCLEOTIDE SEQUENCE [LARGE SCALE GENOMIC DNA]</scope>
    <source>
        <strain evidence="1 2">SF-1</strain>
    </source>
</reference>
<accession>A0A0A8X7P6</accession>
<evidence type="ECO:0000313" key="2">
    <source>
        <dbReference type="Proteomes" id="UP000031014"/>
    </source>
</evidence>
<comment type="caution">
    <text evidence="1">The sequence shown here is derived from an EMBL/GenBank/DDBJ whole genome shotgun (WGS) entry which is preliminary data.</text>
</comment>
<dbReference type="EMBL" id="BASE01000100">
    <property type="protein sequence ID" value="GAM15913.1"/>
    <property type="molecule type" value="Genomic_DNA"/>
</dbReference>
<protein>
    <submittedName>
        <fullName evidence="1">Uncharacterized protein</fullName>
    </submittedName>
</protein>
<dbReference type="Proteomes" id="UP000031014">
    <property type="component" value="Unassembled WGS sequence"/>
</dbReference>
<dbReference type="AlphaFoldDB" id="A0A0A8X7P6"/>
<organism evidence="1 2">
    <name type="scientific">Mesobacillus selenatarsenatis (strain DSM 18680 / JCM 14380 / FERM P-15431 / SF-1)</name>
    <dbReference type="NCBI Taxonomy" id="1321606"/>
    <lineage>
        <taxon>Bacteria</taxon>
        <taxon>Bacillati</taxon>
        <taxon>Bacillota</taxon>
        <taxon>Bacilli</taxon>
        <taxon>Bacillales</taxon>
        <taxon>Bacillaceae</taxon>
        <taxon>Mesobacillus</taxon>
    </lineage>
</organism>
<proteinExistence type="predicted"/>